<evidence type="ECO:0000259" key="1">
    <source>
        <dbReference type="Pfam" id="PF06985"/>
    </source>
</evidence>
<feature type="domain" description="Heterokaryon incompatibility" evidence="1">
    <location>
        <begin position="46"/>
        <end position="205"/>
    </location>
</feature>
<comment type="caution">
    <text evidence="2">The sequence shown here is derived from an EMBL/GenBank/DDBJ whole genome shotgun (WGS) entry which is preliminary data.</text>
</comment>
<dbReference type="PANTHER" id="PTHR24148:SF64">
    <property type="entry name" value="HETEROKARYON INCOMPATIBILITY DOMAIN-CONTAINING PROTEIN"/>
    <property type="match status" value="1"/>
</dbReference>
<dbReference type="AlphaFoldDB" id="A0AAN6LY90"/>
<gene>
    <name evidence="2" type="ORF">GRF29_103g1227295</name>
</gene>
<dbReference type="Pfam" id="PF06985">
    <property type="entry name" value="HET"/>
    <property type="match status" value="1"/>
</dbReference>
<reference evidence="2 3" key="1">
    <citation type="submission" date="2021-02" db="EMBL/GenBank/DDBJ databases">
        <title>Genome assembly of Pseudopithomyces chartarum.</title>
        <authorList>
            <person name="Jauregui R."/>
            <person name="Singh J."/>
            <person name="Voisey C."/>
        </authorList>
    </citation>
    <scope>NUCLEOTIDE SEQUENCE [LARGE SCALE GENOMIC DNA]</scope>
    <source>
        <strain evidence="2 3">AGR01</strain>
    </source>
</reference>
<dbReference type="PANTHER" id="PTHR24148">
    <property type="entry name" value="ANKYRIN REPEAT DOMAIN-CONTAINING PROTEIN 39 HOMOLOG-RELATED"/>
    <property type="match status" value="1"/>
</dbReference>
<dbReference type="EMBL" id="WVTA01000009">
    <property type="protein sequence ID" value="KAK3207519.1"/>
    <property type="molecule type" value="Genomic_DNA"/>
</dbReference>
<evidence type="ECO:0000313" key="2">
    <source>
        <dbReference type="EMBL" id="KAK3207519.1"/>
    </source>
</evidence>
<organism evidence="2 3">
    <name type="scientific">Pseudopithomyces chartarum</name>
    <dbReference type="NCBI Taxonomy" id="1892770"/>
    <lineage>
        <taxon>Eukaryota</taxon>
        <taxon>Fungi</taxon>
        <taxon>Dikarya</taxon>
        <taxon>Ascomycota</taxon>
        <taxon>Pezizomycotina</taxon>
        <taxon>Dothideomycetes</taxon>
        <taxon>Pleosporomycetidae</taxon>
        <taxon>Pleosporales</taxon>
        <taxon>Massarineae</taxon>
        <taxon>Didymosphaeriaceae</taxon>
        <taxon>Pseudopithomyces</taxon>
    </lineage>
</organism>
<accession>A0AAN6LY90</accession>
<evidence type="ECO:0000313" key="3">
    <source>
        <dbReference type="Proteomes" id="UP001280581"/>
    </source>
</evidence>
<dbReference type="InterPro" id="IPR010730">
    <property type="entry name" value="HET"/>
</dbReference>
<proteinExistence type="predicted"/>
<name>A0AAN6LY90_9PLEO</name>
<keyword evidence="3" id="KW-1185">Reference proteome</keyword>
<dbReference type="InterPro" id="IPR052895">
    <property type="entry name" value="HetReg/Transcr_Mod"/>
</dbReference>
<dbReference type="Proteomes" id="UP001280581">
    <property type="component" value="Unassembled WGS sequence"/>
</dbReference>
<sequence length="542" mass="61406">MEQLYAAHRLSRDQEEIRLFHIHPGTWDADIEGEFSVVSLKNDSEFVALSYTWGNVIDAPPTTVKVQGQPIPVSPNLHEALRRLRWHALQYEEVVIWADALCINQADMQEKQHQIPLMRKIYSECQHTDVWLGELSHINLLPDPESRDPIEAVKNVIAKLKTDAHLTSISLFDRDETDTHFTNVQKIFDSVSRSPWFTRRWVVQEAILAPVVKVFFGPVSMDLEYLCMAMDMYADHIEINCCTTSELGHYQLRGSIRAFLQEFTSLRYYRDRYRGGKAHILDLCMDFASRETSLGHDYVYSLLGLTRPPSDIIPDYTIPLPVLFADICRDYVDQTRCLDFLPFAGNGDPQSEIPSWAIDWTGPDSTWKWLTRLFNPVGQLSQFPKCTSLYLQILGYPIDKIEGIAEFPTGPSTANIVRLFAADVLGNERLGAEYPTGGTWLEAWLRTLSADSCWGANSARRFTSKDIAFYLAALSGSADNIGPTVQLAGGREVLAYAHMNDIFRMVDLVQDGRVLFYTYQGYIGVADDVIGTGDTIYLSLEC</sequence>
<protein>
    <recommendedName>
        <fullName evidence="1">Heterokaryon incompatibility domain-containing protein</fullName>
    </recommendedName>
</protein>